<organism evidence="8 9">
    <name type="scientific">Nocardioides simplex</name>
    <name type="common">Arthrobacter simplex</name>
    <dbReference type="NCBI Taxonomy" id="2045"/>
    <lineage>
        <taxon>Bacteria</taxon>
        <taxon>Bacillati</taxon>
        <taxon>Actinomycetota</taxon>
        <taxon>Actinomycetes</taxon>
        <taxon>Propionibacteriales</taxon>
        <taxon>Nocardioidaceae</taxon>
        <taxon>Pimelobacter</taxon>
    </lineage>
</organism>
<dbReference type="PANTHER" id="PTHR43163">
    <property type="entry name" value="DIPEPTIDE TRANSPORT SYSTEM PERMEASE PROTEIN DPPB-RELATED"/>
    <property type="match status" value="1"/>
</dbReference>
<evidence type="ECO:0000256" key="4">
    <source>
        <dbReference type="ARBA" id="ARBA00022692"/>
    </source>
</evidence>
<dbReference type="SUPFAM" id="SSF161098">
    <property type="entry name" value="MetI-like"/>
    <property type="match status" value="1"/>
</dbReference>
<dbReference type="PANTHER" id="PTHR43163:SF3">
    <property type="entry name" value="PEPTIDE ABC TRANSPORTER PERMEASE PROTEIN"/>
    <property type="match status" value="1"/>
</dbReference>
<dbReference type="KEGG" id="psim:KR76_25300"/>
<feature type="transmembrane region" description="Helical" evidence="7">
    <location>
        <begin position="12"/>
        <end position="35"/>
    </location>
</feature>
<evidence type="ECO:0000313" key="8">
    <source>
        <dbReference type="EMBL" id="AIY19268.1"/>
    </source>
</evidence>
<evidence type="ECO:0000256" key="6">
    <source>
        <dbReference type="ARBA" id="ARBA00023136"/>
    </source>
</evidence>
<gene>
    <name evidence="8" type="ORF">KR76_25300</name>
</gene>
<keyword evidence="5 7" id="KW-1133">Transmembrane helix</keyword>
<feature type="transmembrane region" description="Helical" evidence="7">
    <location>
        <begin position="238"/>
        <end position="264"/>
    </location>
</feature>
<dbReference type="OrthoDB" id="147688at2"/>
<feature type="transmembrane region" description="Helical" evidence="7">
    <location>
        <begin position="181"/>
        <end position="200"/>
    </location>
</feature>
<dbReference type="GO" id="GO:0005886">
    <property type="term" value="C:plasma membrane"/>
    <property type="evidence" value="ECO:0007669"/>
    <property type="project" value="UniProtKB-SubCell"/>
</dbReference>
<dbReference type="GeneID" id="96612072"/>
<name>A0A0A1DRR8_NOCSI</name>
<dbReference type="AlphaFoldDB" id="A0A0A1DRR8"/>
<evidence type="ECO:0000256" key="2">
    <source>
        <dbReference type="ARBA" id="ARBA00022448"/>
    </source>
</evidence>
<feature type="transmembrane region" description="Helical" evidence="7">
    <location>
        <begin position="284"/>
        <end position="303"/>
    </location>
</feature>
<dbReference type="PROSITE" id="PS50928">
    <property type="entry name" value="ABC_TM1"/>
    <property type="match status" value="1"/>
</dbReference>
<keyword evidence="9" id="KW-1185">Reference proteome</keyword>
<keyword evidence="2 7" id="KW-0813">Transport</keyword>
<dbReference type="HOGENOM" id="CLU_036879_0_1_11"/>
<dbReference type="InterPro" id="IPR035906">
    <property type="entry name" value="MetI-like_sf"/>
</dbReference>
<proteinExistence type="inferred from homology"/>
<protein>
    <submittedName>
        <fullName evidence="8">Dipeptide transport system permease protein DppB</fullName>
    </submittedName>
</protein>
<dbReference type="InterPro" id="IPR045621">
    <property type="entry name" value="BPD_transp_1_N"/>
</dbReference>
<keyword evidence="3" id="KW-1003">Cell membrane</keyword>
<evidence type="ECO:0000256" key="5">
    <source>
        <dbReference type="ARBA" id="ARBA00022989"/>
    </source>
</evidence>
<evidence type="ECO:0000313" key="9">
    <source>
        <dbReference type="Proteomes" id="UP000030300"/>
    </source>
</evidence>
<keyword evidence="4 7" id="KW-0812">Transmembrane</keyword>
<evidence type="ECO:0000256" key="3">
    <source>
        <dbReference type="ARBA" id="ARBA00022475"/>
    </source>
</evidence>
<accession>A0A0A1DRR8</accession>
<dbReference type="eggNOG" id="COG0601">
    <property type="taxonomic scope" value="Bacteria"/>
</dbReference>
<comment type="similarity">
    <text evidence="7">Belongs to the binding-protein-dependent transport system permease family.</text>
</comment>
<dbReference type="Proteomes" id="UP000030300">
    <property type="component" value="Chromosome"/>
</dbReference>
<feature type="transmembrane region" description="Helical" evidence="7">
    <location>
        <begin position="140"/>
        <end position="161"/>
    </location>
</feature>
<dbReference type="GO" id="GO:0055085">
    <property type="term" value="P:transmembrane transport"/>
    <property type="evidence" value="ECO:0007669"/>
    <property type="project" value="InterPro"/>
</dbReference>
<keyword evidence="6 7" id="KW-0472">Membrane</keyword>
<feature type="transmembrane region" description="Helical" evidence="7">
    <location>
        <begin position="107"/>
        <end position="128"/>
    </location>
</feature>
<reference evidence="8 9" key="1">
    <citation type="journal article" date="2015" name="Genome Announc.">
        <title>Complete Genome Sequence of Steroid-Transforming Nocardioides simplex VKM Ac-2033D.</title>
        <authorList>
            <person name="Shtratnikova V.Y."/>
            <person name="Schelkunov M.I."/>
            <person name="Pekov Y.A."/>
            <person name="Fokina V.V."/>
            <person name="Logacheva M.D."/>
            <person name="Sokolov S.L."/>
            <person name="Bragin E.Y."/>
            <person name="Ashapkin V.V."/>
            <person name="Donova M.V."/>
        </authorList>
    </citation>
    <scope>NUCLEOTIDE SEQUENCE [LARGE SCALE GENOMIC DNA]</scope>
    <source>
        <strain evidence="8 9">VKM Ac-2033D</strain>
    </source>
</reference>
<dbReference type="STRING" id="2045.KR76_25300"/>
<dbReference type="InterPro" id="IPR000515">
    <property type="entry name" value="MetI-like"/>
</dbReference>
<dbReference type="RefSeq" id="WP_038682302.1">
    <property type="nucleotide sequence ID" value="NZ_BJMC01000023.1"/>
</dbReference>
<dbReference type="Pfam" id="PF19300">
    <property type="entry name" value="BPD_transp_1_N"/>
    <property type="match status" value="1"/>
</dbReference>
<evidence type="ECO:0000256" key="1">
    <source>
        <dbReference type="ARBA" id="ARBA00004651"/>
    </source>
</evidence>
<dbReference type="EMBL" id="CP009896">
    <property type="protein sequence ID" value="AIY19268.1"/>
    <property type="molecule type" value="Genomic_DNA"/>
</dbReference>
<dbReference type="Gene3D" id="1.10.3720.10">
    <property type="entry name" value="MetI-like"/>
    <property type="match status" value="1"/>
</dbReference>
<sequence length="321" mass="34098">MTLRSTLRYVLGRLAGAAVLLVVYSFGIYSLLALAPGDPVRLLLGNLPATPETMDAIRARYNLDDPFFVQYWNWLTDALHLDLGQSVLTGQDVSSAIMERAGVTVQLGLLTFLITMGLGIPLGMLAGLRRGRFADRLVSQLAMFSVSAPSFAVGILLIIVFAGQLNWLPSIGAGEGGADRFRHLVLPAVALSTATIALVVRYTRTAVIEVAGQDYIIAARARGVKPSRLLFNYVLRNSLVPVITAAGVVLSFVMVGAVVVEATFALPGLGSLLVSAVQQKDLPIVQGVTLVIAATVFLINLVTDLAYLAVDPRIAVDGASR</sequence>
<evidence type="ECO:0000256" key="7">
    <source>
        <dbReference type="RuleBase" id="RU363032"/>
    </source>
</evidence>
<dbReference type="CDD" id="cd06261">
    <property type="entry name" value="TM_PBP2"/>
    <property type="match status" value="1"/>
</dbReference>
<comment type="subcellular location">
    <subcellularLocation>
        <location evidence="1 7">Cell membrane</location>
        <topology evidence="1 7">Multi-pass membrane protein</topology>
    </subcellularLocation>
</comment>
<dbReference type="Pfam" id="PF00528">
    <property type="entry name" value="BPD_transp_1"/>
    <property type="match status" value="1"/>
</dbReference>